<feature type="region of interest" description="Disordered" evidence="1">
    <location>
        <begin position="75"/>
        <end position="172"/>
    </location>
</feature>
<evidence type="ECO:0000313" key="3">
    <source>
        <dbReference type="Proteomes" id="UP001515480"/>
    </source>
</evidence>
<feature type="compositionally biased region" description="Low complexity" evidence="1">
    <location>
        <begin position="75"/>
        <end position="89"/>
    </location>
</feature>
<organism evidence="2 3">
    <name type="scientific">Prymnesium parvum</name>
    <name type="common">Toxic golden alga</name>
    <dbReference type="NCBI Taxonomy" id="97485"/>
    <lineage>
        <taxon>Eukaryota</taxon>
        <taxon>Haptista</taxon>
        <taxon>Haptophyta</taxon>
        <taxon>Prymnesiophyceae</taxon>
        <taxon>Prymnesiales</taxon>
        <taxon>Prymnesiaceae</taxon>
        <taxon>Prymnesium</taxon>
    </lineage>
</organism>
<comment type="caution">
    <text evidence="2">The sequence shown here is derived from an EMBL/GenBank/DDBJ whole genome shotgun (WGS) entry which is preliminary data.</text>
</comment>
<dbReference type="EMBL" id="JBGBPQ010000013">
    <property type="protein sequence ID" value="KAL1511844.1"/>
    <property type="molecule type" value="Genomic_DNA"/>
</dbReference>
<gene>
    <name evidence="2" type="ORF">AB1Y20_005129</name>
</gene>
<feature type="region of interest" description="Disordered" evidence="1">
    <location>
        <begin position="1"/>
        <end position="22"/>
    </location>
</feature>
<dbReference type="AlphaFoldDB" id="A0AB34J5M6"/>
<feature type="compositionally biased region" description="Polar residues" evidence="1">
    <location>
        <begin position="121"/>
        <end position="143"/>
    </location>
</feature>
<keyword evidence="3" id="KW-1185">Reference proteome</keyword>
<protein>
    <submittedName>
        <fullName evidence="2">Uncharacterized protein</fullName>
    </submittedName>
</protein>
<evidence type="ECO:0000313" key="2">
    <source>
        <dbReference type="EMBL" id="KAL1511844.1"/>
    </source>
</evidence>
<feature type="compositionally biased region" description="Acidic residues" evidence="1">
    <location>
        <begin position="1"/>
        <end position="21"/>
    </location>
</feature>
<accession>A0AB34J5M6</accession>
<evidence type="ECO:0000256" key="1">
    <source>
        <dbReference type="SAM" id="MobiDB-lite"/>
    </source>
</evidence>
<dbReference type="Proteomes" id="UP001515480">
    <property type="component" value="Unassembled WGS sequence"/>
</dbReference>
<name>A0AB34J5M6_PRYPA</name>
<sequence length="172" mass="17929">MVADDALLDEEEEGEEEEAWEQADRLLEEMRALSSSLLQAEASIASHESVADEQKDRLHADLVSSVAAIVESVAAAPADPTTDTAVEATSELGDPGKAPPVAAAAAEGTTRRRVTQHRGGSASNHRASRFGSGTDTPSASILSEVSRLASKPLLPPPSNTGGAQRKPRPGIR</sequence>
<proteinExistence type="predicted"/>
<reference evidence="2 3" key="1">
    <citation type="journal article" date="2024" name="Science">
        <title>Giant polyketide synthase enzymes in the biosynthesis of giant marine polyether toxins.</title>
        <authorList>
            <person name="Fallon T.R."/>
            <person name="Shende V.V."/>
            <person name="Wierzbicki I.H."/>
            <person name="Pendleton A.L."/>
            <person name="Watervoot N.F."/>
            <person name="Auber R.P."/>
            <person name="Gonzalez D.J."/>
            <person name="Wisecaver J.H."/>
            <person name="Moore B.S."/>
        </authorList>
    </citation>
    <scope>NUCLEOTIDE SEQUENCE [LARGE SCALE GENOMIC DNA]</scope>
    <source>
        <strain evidence="2 3">12B1</strain>
    </source>
</reference>